<feature type="region of interest" description="Disordered" evidence="6">
    <location>
        <begin position="66"/>
        <end position="87"/>
    </location>
</feature>
<dbReference type="EMBL" id="AP017895">
    <property type="protein sequence ID" value="BAV86724.1"/>
    <property type="molecule type" value="Genomic_DNA"/>
</dbReference>
<protein>
    <recommendedName>
        <fullName evidence="8">Cardiolipin synthase N-terminal domain-containing protein</fullName>
    </recommendedName>
</protein>
<feature type="compositionally biased region" description="Polar residues" evidence="6">
    <location>
        <begin position="73"/>
        <end position="87"/>
    </location>
</feature>
<evidence type="ECO:0000259" key="8">
    <source>
        <dbReference type="Pfam" id="PF13396"/>
    </source>
</evidence>
<evidence type="ECO:0000256" key="3">
    <source>
        <dbReference type="ARBA" id="ARBA00022692"/>
    </source>
</evidence>
<gene>
    <name evidence="9" type="ORF">RA11412_0425</name>
</gene>
<feature type="transmembrane region" description="Helical" evidence="7">
    <location>
        <begin position="7"/>
        <end position="28"/>
    </location>
</feature>
<comment type="subcellular location">
    <subcellularLocation>
        <location evidence="1">Cell membrane</location>
        <topology evidence="1">Multi-pass membrane protein</topology>
    </subcellularLocation>
</comment>
<feature type="transmembrane region" description="Helical" evidence="7">
    <location>
        <begin position="40"/>
        <end position="59"/>
    </location>
</feature>
<evidence type="ECO:0000256" key="1">
    <source>
        <dbReference type="ARBA" id="ARBA00004651"/>
    </source>
</evidence>
<keyword evidence="3 7" id="KW-0812">Transmembrane</keyword>
<evidence type="ECO:0000313" key="9">
    <source>
        <dbReference type="EMBL" id="BAV86724.1"/>
    </source>
</evidence>
<keyword evidence="5 7" id="KW-0472">Membrane</keyword>
<evidence type="ECO:0000256" key="5">
    <source>
        <dbReference type="ARBA" id="ARBA00023136"/>
    </source>
</evidence>
<dbReference type="AlphaFoldDB" id="A0A2Z5QWX5"/>
<dbReference type="Proteomes" id="UP000250241">
    <property type="component" value="Chromosome"/>
</dbReference>
<reference evidence="9 10" key="1">
    <citation type="submission" date="2016-10" db="EMBL/GenBank/DDBJ databases">
        <title>Genome sequence of Rothia aeria strain JCM11412.</title>
        <authorList>
            <person name="Nambu T."/>
        </authorList>
    </citation>
    <scope>NUCLEOTIDE SEQUENCE [LARGE SCALE GENOMIC DNA]</scope>
    <source>
        <strain evidence="9 10">JCM 11412</strain>
    </source>
</reference>
<evidence type="ECO:0000256" key="7">
    <source>
        <dbReference type="SAM" id="Phobius"/>
    </source>
</evidence>
<accession>A0A2Z5QWX5</accession>
<evidence type="ECO:0000256" key="2">
    <source>
        <dbReference type="ARBA" id="ARBA00022475"/>
    </source>
</evidence>
<evidence type="ECO:0000256" key="4">
    <source>
        <dbReference type="ARBA" id="ARBA00022989"/>
    </source>
</evidence>
<sequence>MPSGVLDVLWTAVFLVGIALALYCLLTIHRSPYFSEVQKLKWLLFTLALPFLGPIAWILRSRAEKREAAQRPSPDTQNTQPPSNDAP</sequence>
<evidence type="ECO:0000313" key="10">
    <source>
        <dbReference type="Proteomes" id="UP000250241"/>
    </source>
</evidence>
<dbReference type="GeneID" id="93861894"/>
<dbReference type="Pfam" id="PF13396">
    <property type="entry name" value="PLDc_N"/>
    <property type="match status" value="1"/>
</dbReference>
<dbReference type="KEGG" id="raj:RA11412_0425"/>
<proteinExistence type="predicted"/>
<organism evidence="9 10">
    <name type="scientific">Rothia aeria</name>
    <dbReference type="NCBI Taxonomy" id="172042"/>
    <lineage>
        <taxon>Bacteria</taxon>
        <taxon>Bacillati</taxon>
        <taxon>Actinomycetota</taxon>
        <taxon>Actinomycetes</taxon>
        <taxon>Micrococcales</taxon>
        <taxon>Micrococcaceae</taxon>
        <taxon>Rothia</taxon>
    </lineage>
</organism>
<keyword evidence="4 7" id="KW-1133">Transmembrane helix</keyword>
<dbReference type="RefSeq" id="WP_052186560.1">
    <property type="nucleotide sequence ID" value="NZ_CAJPQC010000014.1"/>
</dbReference>
<keyword evidence="10" id="KW-1185">Reference proteome</keyword>
<keyword evidence="2" id="KW-1003">Cell membrane</keyword>
<evidence type="ECO:0000256" key="6">
    <source>
        <dbReference type="SAM" id="MobiDB-lite"/>
    </source>
</evidence>
<name>A0A2Z5QWX5_9MICC</name>
<feature type="domain" description="Cardiolipin synthase N-terminal" evidence="8">
    <location>
        <begin position="20"/>
        <end position="59"/>
    </location>
</feature>
<dbReference type="GO" id="GO:0005886">
    <property type="term" value="C:plasma membrane"/>
    <property type="evidence" value="ECO:0007669"/>
    <property type="project" value="UniProtKB-SubCell"/>
</dbReference>
<dbReference type="InterPro" id="IPR027379">
    <property type="entry name" value="CLS_N"/>
</dbReference>